<feature type="transmembrane region" description="Helical" evidence="1">
    <location>
        <begin position="295"/>
        <end position="317"/>
    </location>
</feature>
<keyword evidence="1" id="KW-0472">Membrane</keyword>
<dbReference type="InterPro" id="IPR001173">
    <property type="entry name" value="Glyco_trans_2-like"/>
</dbReference>
<dbReference type="PANTHER" id="PTHR43685">
    <property type="entry name" value="GLYCOSYLTRANSFERASE"/>
    <property type="match status" value="1"/>
</dbReference>
<proteinExistence type="predicted"/>
<keyword evidence="1" id="KW-1133">Transmembrane helix</keyword>
<dbReference type="EMBL" id="LIIK01000016">
    <property type="protein sequence ID" value="KQM08983.1"/>
    <property type="molecule type" value="Genomic_DNA"/>
</dbReference>
<keyword evidence="1" id="KW-0812">Transmembrane</keyword>
<name>A0A0Q4B8Q0_9BACT</name>
<organism evidence="3 4">
    <name type="scientific">Candidatus [Bacteroides] periocalifornicus</name>
    <dbReference type="NCBI Taxonomy" id="1702214"/>
    <lineage>
        <taxon>Bacteria</taxon>
        <taxon>Pseudomonadati</taxon>
        <taxon>Bacteroidota</taxon>
    </lineage>
</organism>
<dbReference type="SUPFAM" id="SSF53448">
    <property type="entry name" value="Nucleotide-diphospho-sugar transferases"/>
    <property type="match status" value="1"/>
</dbReference>
<dbReference type="PATRIC" id="fig|1702214.3.peg.1638"/>
<dbReference type="AlphaFoldDB" id="A0A0Q4B8Q0"/>
<dbReference type="Pfam" id="PF00535">
    <property type="entry name" value="Glycos_transf_2"/>
    <property type="match status" value="1"/>
</dbReference>
<comment type="caution">
    <text evidence="3">The sequence shown here is derived from an EMBL/GenBank/DDBJ whole genome shotgun (WGS) entry which is preliminary data.</text>
</comment>
<keyword evidence="4" id="KW-1185">Reference proteome</keyword>
<dbReference type="Proteomes" id="UP000054172">
    <property type="component" value="Unassembled WGS sequence"/>
</dbReference>
<evidence type="ECO:0000256" key="1">
    <source>
        <dbReference type="SAM" id="Phobius"/>
    </source>
</evidence>
<evidence type="ECO:0000259" key="2">
    <source>
        <dbReference type="Pfam" id="PF00535"/>
    </source>
</evidence>
<feature type="domain" description="Glycosyltransferase 2-like" evidence="2">
    <location>
        <begin position="4"/>
        <end position="110"/>
    </location>
</feature>
<protein>
    <recommendedName>
        <fullName evidence="2">Glycosyltransferase 2-like domain-containing protein</fullName>
    </recommendedName>
</protein>
<dbReference type="PANTHER" id="PTHR43685:SF2">
    <property type="entry name" value="GLYCOSYLTRANSFERASE 2-LIKE DOMAIN-CONTAINING PROTEIN"/>
    <property type="match status" value="1"/>
</dbReference>
<evidence type="ECO:0000313" key="3">
    <source>
        <dbReference type="EMBL" id="KQM08983.1"/>
    </source>
</evidence>
<dbReference type="InterPro" id="IPR050834">
    <property type="entry name" value="Glycosyltransf_2"/>
</dbReference>
<reference evidence="3" key="1">
    <citation type="submission" date="2015-08" db="EMBL/GenBank/DDBJ databases">
        <title>Candidatus Bacteriodes Periocalifornicus.</title>
        <authorList>
            <person name="McLean J.S."/>
            <person name="Kelley S."/>
        </authorList>
    </citation>
    <scope>NUCLEOTIDE SEQUENCE [LARGE SCALE GENOMIC DNA]</scope>
    <source>
        <strain evidence="3">12B</strain>
    </source>
</reference>
<feature type="transmembrane region" description="Helical" evidence="1">
    <location>
        <begin position="240"/>
        <end position="258"/>
    </location>
</feature>
<dbReference type="STRING" id="1702214.AL399_04345"/>
<dbReference type="InterPro" id="IPR029044">
    <property type="entry name" value="Nucleotide-diphossugar_trans"/>
</dbReference>
<accession>A0A0Q4B8Q0</accession>
<sequence>MLFTVIVPVYNRPQELAELLQSLADQSVRNFQVVVVDDGSTIRSDELIEQYAPQFPIRYIYQENAGPAAARNTGAKAVGNETDWLVFFDSDCLIPINYFAQAEELLASRTNIALFGGPDDAHPSFTPLQKAISYAMTSPFTTGGIRGGGERTDRFYPRTFNMGVRSWAFQQVGGFAAMRYGEDVDFSMRVIAAGHKAALLPQLFVYHKRRDTLWAFYRQVWHSGQARVTLSKRHRGTLRLVHLFPSLAVLLLIATLALSFSPYIVWAYLVILAYALLIFFHAWRTMGSVQVAFRALFACATMIIAYGLGFIFAAIGLESDDSL</sequence>
<dbReference type="Gene3D" id="3.90.550.10">
    <property type="entry name" value="Spore Coat Polysaccharide Biosynthesis Protein SpsA, Chain A"/>
    <property type="match status" value="1"/>
</dbReference>
<evidence type="ECO:0000313" key="4">
    <source>
        <dbReference type="Proteomes" id="UP000054172"/>
    </source>
</evidence>
<feature type="transmembrane region" description="Helical" evidence="1">
    <location>
        <begin position="264"/>
        <end position="283"/>
    </location>
</feature>
<gene>
    <name evidence="3" type="ORF">AL399_04345</name>
</gene>